<dbReference type="Proteomes" id="UP000822476">
    <property type="component" value="Unassembled WGS sequence"/>
</dbReference>
<evidence type="ECO:0000313" key="2">
    <source>
        <dbReference type="EMBL" id="KAF7261650.1"/>
    </source>
</evidence>
<dbReference type="EMBL" id="JTDE01000304">
    <property type="protein sequence ID" value="KAF7261650.1"/>
    <property type="molecule type" value="Genomic_DNA"/>
</dbReference>
<gene>
    <name evidence="2" type="ORF">EG68_01123</name>
</gene>
<reference evidence="2" key="1">
    <citation type="submission" date="2019-07" db="EMBL/GenBank/DDBJ databases">
        <title>Annotation for the trematode Paragonimus miyazaki's.</title>
        <authorList>
            <person name="Choi Y.-J."/>
        </authorList>
    </citation>
    <scope>NUCLEOTIDE SEQUENCE</scope>
    <source>
        <strain evidence="2">Japan</strain>
    </source>
</reference>
<evidence type="ECO:0000256" key="1">
    <source>
        <dbReference type="SAM" id="SignalP"/>
    </source>
</evidence>
<keyword evidence="1" id="KW-0732">Signal</keyword>
<comment type="caution">
    <text evidence="2">The sequence shown here is derived from an EMBL/GenBank/DDBJ whole genome shotgun (WGS) entry which is preliminary data.</text>
</comment>
<organism evidence="2 3">
    <name type="scientific">Paragonimus skrjabini miyazakii</name>
    <dbReference type="NCBI Taxonomy" id="59628"/>
    <lineage>
        <taxon>Eukaryota</taxon>
        <taxon>Metazoa</taxon>
        <taxon>Spiralia</taxon>
        <taxon>Lophotrochozoa</taxon>
        <taxon>Platyhelminthes</taxon>
        <taxon>Trematoda</taxon>
        <taxon>Digenea</taxon>
        <taxon>Plagiorchiida</taxon>
        <taxon>Troglotremata</taxon>
        <taxon>Troglotrematidae</taxon>
        <taxon>Paragonimus</taxon>
    </lineage>
</organism>
<proteinExistence type="predicted"/>
<accession>A0A8S9Z7J3</accession>
<name>A0A8S9Z7J3_9TREM</name>
<feature type="signal peptide" evidence="1">
    <location>
        <begin position="1"/>
        <end position="23"/>
    </location>
</feature>
<sequence length="84" mass="9317">MTILIDAMRFYILSNMLNAIVLAVPSSAGKSVFYSGDDQNIGKERTAANILEIELVTWTKQEELVNVGAHSAVTRQKVDYQATR</sequence>
<keyword evidence="3" id="KW-1185">Reference proteome</keyword>
<evidence type="ECO:0000313" key="3">
    <source>
        <dbReference type="Proteomes" id="UP000822476"/>
    </source>
</evidence>
<feature type="chain" id="PRO_5035731144" evidence="1">
    <location>
        <begin position="24"/>
        <end position="84"/>
    </location>
</feature>
<dbReference type="AlphaFoldDB" id="A0A8S9Z7J3"/>
<protein>
    <submittedName>
        <fullName evidence="2">Uncharacterized protein</fullName>
    </submittedName>
</protein>